<gene>
    <name evidence="2" type="ORF">BN9_020110</name>
</gene>
<feature type="compositionally biased region" description="Basic residues" evidence="1">
    <location>
        <begin position="140"/>
        <end position="157"/>
    </location>
</feature>
<dbReference type="EMBL" id="CAIX01000016">
    <property type="protein sequence ID" value="CCI41227.1"/>
    <property type="molecule type" value="Genomic_DNA"/>
</dbReference>
<keyword evidence="3" id="KW-1185">Reference proteome</keyword>
<sequence length="241" mass="28161">MQQKRGEINAKLLPEESIPDRLENQSAREFLKNAPSKGLWLPMGIEVKVMQCWRCKAYGHRAGDRECPLSIGGNLILDAERQAREDPMAKYVASNVEFGINEVIPGTFSLNFDAKKTKKKAKRARLAKLLREIKREVKKERKQKKHNSKKKRKRKRSVSSEIETNALTRTSRSSSFSSDWRECRTTQSREPKQRRARHDPRNQRRRFSRTPSRSRSAPRSRYKIDFSARKQSRSVAEKHSR</sequence>
<name>A0A024G3S4_9STRA</name>
<dbReference type="STRING" id="65357.A0A024G3S4"/>
<dbReference type="OrthoDB" id="20809at2759"/>
<dbReference type="PANTHER" id="PTHR35252">
    <property type="entry name" value="RETINITIS PIGMENTOSA 9 PROTEIN"/>
    <property type="match status" value="1"/>
</dbReference>
<dbReference type="PANTHER" id="PTHR35252:SF1">
    <property type="entry name" value="RETINITIS PIGMENTOSA 9 PROTEIN"/>
    <property type="match status" value="1"/>
</dbReference>
<feature type="compositionally biased region" description="Low complexity" evidence="1">
    <location>
        <begin position="168"/>
        <end position="178"/>
    </location>
</feature>
<evidence type="ECO:0008006" key="4">
    <source>
        <dbReference type="Google" id="ProtNLM"/>
    </source>
</evidence>
<proteinExistence type="predicted"/>
<evidence type="ECO:0000313" key="2">
    <source>
        <dbReference type="EMBL" id="CCI41227.1"/>
    </source>
</evidence>
<accession>A0A024G3S4</accession>
<feature type="compositionally biased region" description="Basic and acidic residues" evidence="1">
    <location>
        <begin position="179"/>
        <end position="193"/>
    </location>
</feature>
<evidence type="ECO:0000313" key="3">
    <source>
        <dbReference type="Proteomes" id="UP000053237"/>
    </source>
</evidence>
<feature type="compositionally biased region" description="Basic residues" evidence="1">
    <location>
        <begin position="194"/>
        <end position="208"/>
    </location>
</feature>
<comment type="caution">
    <text evidence="2">The sequence shown here is derived from an EMBL/GenBank/DDBJ whole genome shotgun (WGS) entry which is preliminary data.</text>
</comment>
<feature type="region of interest" description="Disordered" evidence="1">
    <location>
        <begin position="135"/>
        <end position="241"/>
    </location>
</feature>
<dbReference type="Proteomes" id="UP000053237">
    <property type="component" value="Unassembled WGS sequence"/>
</dbReference>
<dbReference type="InterPro" id="IPR034585">
    <property type="entry name" value="PAP-1"/>
</dbReference>
<dbReference type="GO" id="GO:0008380">
    <property type="term" value="P:RNA splicing"/>
    <property type="evidence" value="ECO:0007669"/>
    <property type="project" value="InterPro"/>
</dbReference>
<organism evidence="2 3">
    <name type="scientific">Albugo candida</name>
    <dbReference type="NCBI Taxonomy" id="65357"/>
    <lineage>
        <taxon>Eukaryota</taxon>
        <taxon>Sar</taxon>
        <taxon>Stramenopiles</taxon>
        <taxon>Oomycota</taxon>
        <taxon>Peronosporomycetes</taxon>
        <taxon>Albuginales</taxon>
        <taxon>Albuginaceae</taxon>
        <taxon>Albugo</taxon>
    </lineage>
</organism>
<reference evidence="2 3" key="1">
    <citation type="submission" date="2012-05" db="EMBL/GenBank/DDBJ databases">
        <title>Recombination and specialization in a pathogen metapopulation.</title>
        <authorList>
            <person name="Gardiner A."/>
            <person name="Kemen E."/>
            <person name="Schultz-Larsen T."/>
            <person name="MacLean D."/>
            <person name="Van Oosterhout C."/>
            <person name="Jones J.D.G."/>
        </authorList>
    </citation>
    <scope>NUCLEOTIDE SEQUENCE [LARGE SCALE GENOMIC DNA]</scope>
    <source>
        <strain evidence="2 3">Ac Nc2</strain>
    </source>
</reference>
<evidence type="ECO:0000256" key="1">
    <source>
        <dbReference type="SAM" id="MobiDB-lite"/>
    </source>
</evidence>
<dbReference type="InParanoid" id="A0A024G3S4"/>
<protein>
    <recommendedName>
        <fullName evidence="4">Zinc knuckle domain-containing protein</fullName>
    </recommendedName>
</protein>
<dbReference type="AlphaFoldDB" id="A0A024G3S4"/>